<evidence type="ECO:0000256" key="2">
    <source>
        <dbReference type="ARBA" id="ARBA00022691"/>
    </source>
</evidence>
<dbReference type="EMBL" id="DTEI01000010">
    <property type="protein sequence ID" value="HGU15137.1"/>
    <property type="molecule type" value="Genomic_DNA"/>
</dbReference>
<dbReference type="InterPro" id="IPR013785">
    <property type="entry name" value="Aldolase_TIM"/>
</dbReference>
<dbReference type="InterPro" id="IPR007197">
    <property type="entry name" value="rSAM"/>
</dbReference>
<proteinExistence type="inferred from homology"/>
<feature type="binding site" evidence="8">
    <location>
        <position position="36"/>
    </location>
    <ligand>
        <name>[4Fe-4S] cluster</name>
        <dbReference type="ChEBI" id="CHEBI:49883"/>
        <note>4Fe-4S-S-AdoMet</note>
    </ligand>
</feature>
<dbReference type="InterPro" id="IPR058240">
    <property type="entry name" value="rSAM_sf"/>
</dbReference>
<comment type="similarity">
    <text evidence="8">Belongs to the radical SAM superfamily. 7-carboxy-7-deazaguanine synthase family.</text>
</comment>
<dbReference type="Pfam" id="PF04055">
    <property type="entry name" value="Radical_SAM"/>
    <property type="match status" value="1"/>
</dbReference>
<feature type="binding site" evidence="8">
    <location>
        <position position="41"/>
    </location>
    <ligand>
        <name>Mg(2+)</name>
        <dbReference type="ChEBI" id="CHEBI:18420"/>
    </ligand>
</feature>
<comment type="subunit">
    <text evidence="8">Homodimer.</text>
</comment>
<gene>
    <name evidence="8" type="primary">queE</name>
    <name evidence="10" type="ORF">ENU91_00520</name>
</gene>
<comment type="catalytic activity">
    <reaction evidence="8">
        <text>6-carboxy-5,6,7,8-tetrahydropterin + H(+) = 7-carboxy-7-carbaguanine + NH4(+)</text>
        <dbReference type="Rhea" id="RHEA:27974"/>
        <dbReference type="ChEBI" id="CHEBI:15378"/>
        <dbReference type="ChEBI" id="CHEBI:28938"/>
        <dbReference type="ChEBI" id="CHEBI:61032"/>
        <dbReference type="ChEBI" id="CHEBI:61036"/>
        <dbReference type="EC" id="4.3.99.3"/>
    </reaction>
</comment>
<keyword evidence="5 8" id="KW-0408">Iron</keyword>
<name>A0A7V4JP27_9BACT</name>
<feature type="binding site" evidence="8">
    <location>
        <begin position="38"/>
        <end position="40"/>
    </location>
    <ligand>
        <name>S-adenosyl-L-methionine</name>
        <dbReference type="ChEBI" id="CHEBI:59789"/>
    </ligand>
</feature>
<feature type="binding site" evidence="8">
    <location>
        <position position="28"/>
    </location>
    <ligand>
        <name>substrate</name>
    </ligand>
</feature>
<feature type="domain" description="Radical SAM core" evidence="9">
    <location>
        <begin position="19"/>
        <end position="213"/>
    </location>
</feature>
<feature type="binding site" evidence="8">
    <location>
        <begin position="13"/>
        <end position="15"/>
    </location>
    <ligand>
        <name>substrate</name>
    </ligand>
</feature>
<dbReference type="PANTHER" id="PTHR42836:SF1">
    <property type="entry name" value="7-CARBOXY-7-DEAZAGUANINE SYNTHASE"/>
    <property type="match status" value="1"/>
</dbReference>
<evidence type="ECO:0000313" key="10">
    <source>
        <dbReference type="EMBL" id="HGU15137.1"/>
    </source>
</evidence>
<evidence type="ECO:0000256" key="8">
    <source>
        <dbReference type="HAMAP-Rule" id="MF_00917"/>
    </source>
</evidence>
<evidence type="ECO:0000256" key="6">
    <source>
        <dbReference type="ARBA" id="ARBA00023014"/>
    </source>
</evidence>
<dbReference type="HAMAP" id="MF_00917">
    <property type="entry name" value="QueE"/>
    <property type="match status" value="1"/>
</dbReference>
<dbReference type="PANTHER" id="PTHR42836">
    <property type="entry name" value="7-CARBOXY-7-DEAZAGUANINE SYNTHASE"/>
    <property type="match status" value="1"/>
</dbReference>
<comment type="cofactor">
    <cofactor evidence="8">
        <name>Mg(2+)</name>
        <dbReference type="ChEBI" id="CHEBI:18420"/>
    </cofactor>
</comment>
<comment type="caution">
    <text evidence="10">The sequence shown here is derived from an EMBL/GenBank/DDBJ whole genome shotgun (WGS) entry which is preliminary data.</text>
</comment>
<dbReference type="PIRSF" id="PIRSF000370">
    <property type="entry name" value="QueE"/>
    <property type="match status" value="1"/>
</dbReference>
<evidence type="ECO:0000259" key="9">
    <source>
        <dbReference type="PROSITE" id="PS51918"/>
    </source>
</evidence>
<keyword evidence="6 8" id="KW-0411">Iron-sulfur</keyword>
<accession>A0A7V4JP27</accession>
<evidence type="ECO:0000256" key="4">
    <source>
        <dbReference type="ARBA" id="ARBA00022842"/>
    </source>
</evidence>
<dbReference type="EC" id="4.3.99.3" evidence="8"/>
<dbReference type="PROSITE" id="PS51918">
    <property type="entry name" value="RADICAL_SAM"/>
    <property type="match status" value="1"/>
</dbReference>
<sequence>MSKLKISEIFFSLQGEGPLVGYPTLFIRLFGCNLDCSWCDTPYAKGENPYEEKKISQIISFWEKNFNSIPFITITGGEPLIQSPVYNLIDAFLNKGCIVALETNGSISLEKVPKEVIKAMDVKTPSSKMEKYNLYENFKFLTKKDAVKFVIKDRKDFNFAINIIEKFFLTYYTQVFLSPAYPFLKPKVLADWILKTKKPLRFQIQLHKVVGIK</sequence>
<dbReference type="Gene3D" id="3.20.20.70">
    <property type="entry name" value="Aldolase class I"/>
    <property type="match status" value="1"/>
</dbReference>
<comment type="cofactor">
    <cofactor evidence="8">
        <name>S-adenosyl-L-methionine</name>
        <dbReference type="ChEBI" id="CHEBI:59789"/>
    </cofactor>
    <text evidence="8">Binds 1 S-adenosyl-L-methionine per subunit.</text>
</comment>
<dbReference type="SUPFAM" id="SSF102114">
    <property type="entry name" value="Radical SAM enzymes"/>
    <property type="match status" value="1"/>
</dbReference>
<keyword evidence="4 8" id="KW-0460">Magnesium</keyword>
<dbReference type="InterPro" id="IPR024924">
    <property type="entry name" value="7-CO-7-deazaguanine_synth-like"/>
</dbReference>
<dbReference type="GO" id="GO:0008616">
    <property type="term" value="P:tRNA queuosine(34) biosynthetic process"/>
    <property type="evidence" value="ECO:0007669"/>
    <property type="project" value="UniProtKB-UniRule"/>
</dbReference>
<keyword evidence="2 8" id="KW-0949">S-adenosyl-L-methionine</keyword>
<dbReference type="GO" id="GO:1904047">
    <property type="term" value="F:S-adenosyl-L-methionine binding"/>
    <property type="evidence" value="ECO:0007669"/>
    <property type="project" value="UniProtKB-UniRule"/>
</dbReference>
<dbReference type="GO" id="GO:0051539">
    <property type="term" value="F:4 iron, 4 sulfur cluster binding"/>
    <property type="evidence" value="ECO:0007669"/>
    <property type="project" value="UniProtKB-UniRule"/>
</dbReference>
<dbReference type="GO" id="GO:0016840">
    <property type="term" value="F:carbon-nitrogen lyase activity"/>
    <property type="evidence" value="ECO:0007669"/>
    <property type="project" value="UniProtKB-UniRule"/>
</dbReference>
<evidence type="ECO:0000256" key="7">
    <source>
        <dbReference type="ARBA" id="ARBA00023239"/>
    </source>
</evidence>
<feature type="binding site" evidence="8">
    <location>
        <position position="77"/>
    </location>
    <ligand>
        <name>S-adenosyl-L-methionine</name>
        <dbReference type="ChEBI" id="CHEBI:59789"/>
    </ligand>
</feature>
<evidence type="ECO:0000256" key="3">
    <source>
        <dbReference type="ARBA" id="ARBA00022723"/>
    </source>
</evidence>
<feature type="binding site" evidence="8">
    <location>
        <position position="39"/>
    </location>
    <ligand>
        <name>[4Fe-4S] cluster</name>
        <dbReference type="ChEBI" id="CHEBI:49883"/>
        <note>4Fe-4S-S-AdoMet</note>
    </ligand>
</feature>
<comment type="caution">
    <text evidence="8">Lacks conserved residue(s) required for the propagation of feature annotation.</text>
</comment>
<organism evidence="10">
    <name type="scientific">Thermodesulfobacterium geofontis</name>
    <dbReference type="NCBI Taxonomy" id="1295609"/>
    <lineage>
        <taxon>Bacteria</taxon>
        <taxon>Pseudomonadati</taxon>
        <taxon>Thermodesulfobacteriota</taxon>
        <taxon>Thermodesulfobacteria</taxon>
        <taxon>Thermodesulfobacteriales</taxon>
        <taxon>Thermodesulfobacteriaceae</taxon>
        <taxon>Thermodesulfobacterium</taxon>
    </lineage>
</organism>
<dbReference type="SFLD" id="SFLDS00029">
    <property type="entry name" value="Radical_SAM"/>
    <property type="match status" value="1"/>
</dbReference>
<dbReference type="UniPathway" id="UPA00391"/>
<feature type="binding site" evidence="8">
    <location>
        <position position="32"/>
    </location>
    <ligand>
        <name>[4Fe-4S] cluster</name>
        <dbReference type="ChEBI" id="CHEBI:49883"/>
        <note>4Fe-4S-S-AdoMet</note>
    </ligand>
</feature>
<feature type="binding site" evidence="8">
    <location>
        <position position="75"/>
    </location>
    <ligand>
        <name>substrate</name>
    </ligand>
</feature>
<dbReference type="AlphaFoldDB" id="A0A7V4JP27"/>
<evidence type="ECO:0000256" key="5">
    <source>
        <dbReference type="ARBA" id="ARBA00023004"/>
    </source>
</evidence>
<reference evidence="10" key="1">
    <citation type="journal article" date="2020" name="mSystems">
        <title>Genome- and Community-Level Interaction Insights into Carbon Utilization and Element Cycling Functions of Hydrothermarchaeota in Hydrothermal Sediment.</title>
        <authorList>
            <person name="Zhou Z."/>
            <person name="Liu Y."/>
            <person name="Xu W."/>
            <person name="Pan J."/>
            <person name="Luo Z.H."/>
            <person name="Li M."/>
        </authorList>
    </citation>
    <scope>NUCLEOTIDE SEQUENCE [LARGE SCALE GENOMIC DNA]</scope>
    <source>
        <strain evidence="10">SpSt-711</strain>
    </source>
</reference>
<dbReference type="CDD" id="cd01335">
    <property type="entry name" value="Radical_SAM"/>
    <property type="match status" value="1"/>
</dbReference>
<keyword evidence="1 8" id="KW-0004">4Fe-4S</keyword>
<comment type="function">
    <text evidence="8">Catalyzes the complex heterocyclic radical-mediated conversion of 6-carboxy-5,6,7,8-tetrahydropterin (CPH4) to 7-carboxy-7-deazaguanine (CDG), a step common to the biosynthetic pathways of all 7-deazapurine-containing compounds.</text>
</comment>
<protein>
    <recommendedName>
        <fullName evidence="8">7-carboxy-7-deazaguanine synthase</fullName>
        <shortName evidence="8">CDG synthase</shortName>
        <ecNumber evidence="8">4.3.99.3</ecNumber>
    </recommendedName>
    <alternativeName>
        <fullName evidence="8">Queuosine biosynthesis protein QueE</fullName>
    </alternativeName>
</protein>
<evidence type="ECO:0000256" key="1">
    <source>
        <dbReference type="ARBA" id="ARBA00022485"/>
    </source>
</evidence>
<comment type="pathway">
    <text evidence="8">Purine metabolism; 7-cyano-7-deazaguanine biosynthesis.</text>
</comment>
<keyword evidence="8" id="KW-0671">Queuosine biosynthesis</keyword>
<dbReference type="GO" id="GO:0000287">
    <property type="term" value="F:magnesium ion binding"/>
    <property type="evidence" value="ECO:0007669"/>
    <property type="project" value="UniProtKB-UniRule"/>
</dbReference>
<comment type="cofactor">
    <cofactor evidence="8">
        <name>[4Fe-4S] cluster</name>
        <dbReference type="ChEBI" id="CHEBI:49883"/>
    </cofactor>
    <text evidence="8">Binds 1 [4Fe-4S] cluster. The cluster is coordinated with 3 cysteines and an exchangeable S-adenosyl-L-methionine.</text>
</comment>
<keyword evidence="7 8" id="KW-0456">Lyase</keyword>
<keyword evidence="3 8" id="KW-0479">Metal-binding</keyword>